<feature type="compositionally biased region" description="Basic and acidic residues" evidence="1">
    <location>
        <begin position="10"/>
        <end position="21"/>
    </location>
</feature>
<organism evidence="2">
    <name type="scientific">gut metagenome</name>
    <dbReference type="NCBI Taxonomy" id="749906"/>
    <lineage>
        <taxon>unclassified sequences</taxon>
        <taxon>metagenomes</taxon>
        <taxon>organismal metagenomes</taxon>
    </lineage>
</organism>
<accession>J9F6X2</accession>
<gene>
    <name evidence="2" type="ORF">EVA_21247</name>
</gene>
<sequence length="21" mass="2389">DEIIELTGEQTRKNTPDRSDA</sequence>
<dbReference type="EMBL" id="AMCI01008706">
    <property type="protein sequence ID" value="EJW90646.1"/>
    <property type="molecule type" value="Genomic_DNA"/>
</dbReference>
<evidence type="ECO:0000313" key="2">
    <source>
        <dbReference type="EMBL" id="EJW90646.1"/>
    </source>
</evidence>
<comment type="caution">
    <text evidence="2">The sequence shown here is derived from an EMBL/GenBank/DDBJ whole genome shotgun (WGS) entry which is preliminary data.</text>
</comment>
<feature type="region of interest" description="Disordered" evidence="1">
    <location>
        <begin position="1"/>
        <end position="21"/>
    </location>
</feature>
<feature type="non-terminal residue" evidence="2">
    <location>
        <position position="1"/>
    </location>
</feature>
<evidence type="ECO:0000256" key="1">
    <source>
        <dbReference type="SAM" id="MobiDB-lite"/>
    </source>
</evidence>
<name>J9F6X2_9ZZZZ</name>
<protein>
    <submittedName>
        <fullName evidence="2">Uncharacterized protein</fullName>
    </submittedName>
</protein>
<dbReference type="AlphaFoldDB" id="J9F6X2"/>
<reference evidence="2" key="1">
    <citation type="journal article" date="2012" name="PLoS ONE">
        <title>Gene sets for utilization of primary and secondary nutrition supplies in the distal gut of endangered iberian lynx.</title>
        <authorList>
            <person name="Alcaide M."/>
            <person name="Messina E."/>
            <person name="Richter M."/>
            <person name="Bargiela R."/>
            <person name="Peplies J."/>
            <person name="Huws S.A."/>
            <person name="Newbold C.J."/>
            <person name="Golyshin P.N."/>
            <person name="Simon M.A."/>
            <person name="Lopez G."/>
            <person name="Yakimov M.M."/>
            <person name="Ferrer M."/>
        </authorList>
    </citation>
    <scope>NUCLEOTIDE SEQUENCE</scope>
</reference>
<proteinExistence type="predicted"/>